<sequence length="269" mass="29766">MGLETGAEQKPQRKLRLLGLHGFRTNGAILRHQLSKWGPALNDLFEVDCLDAPLPCSGKSEVESLFEGPYYEWYRFNKDYTEFYHVDEKLFSYITDHMKLHGPYDGLIGFSQGAALSGCLAALQEKGLALQDVPPIRLLVLMAPAQLRAPHLKHIYEGPTIKCPTLAFLGDKDWLRYAGVEVLKSFENNVTICHRSGHTVPRLDDAQTATAAQFLTSQLAAIEASNVAPKSEVEVPEVAFKGIDMAEEAELLTTNVITESHNEEISVAA</sequence>
<evidence type="ECO:0000313" key="3">
    <source>
        <dbReference type="Proteomes" id="UP000822688"/>
    </source>
</evidence>
<organism evidence="2 3">
    <name type="scientific">Ceratodon purpureus</name>
    <name type="common">Fire moss</name>
    <name type="synonym">Dicranum purpureum</name>
    <dbReference type="NCBI Taxonomy" id="3225"/>
    <lineage>
        <taxon>Eukaryota</taxon>
        <taxon>Viridiplantae</taxon>
        <taxon>Streptophyta</taxon>
        <taxon>Embryophyta</taxon>
        <taxon>Bryophyta</taxon>
        <taxon>Bryophytina</taxon>
        <taxon>Bryopsida</taxon>
        <taxon>Dicranidae</taxon>
        <taxon>Pseudoditrichales</taxon>
        <taxon>Ditrichaceae</taxon>
        <taxon>Ceratodon</taxon>
    </lineage>
</organism>
<feature type="domain" description="Serine hydrolase" evidence="1">
    <location>
        <begin position="13"/>
        <end position="208"/>
    </location>
</feature>
<dbReference type="PANTHER" id="PTHR22778">
    <property type="entry name" value="OVARIAN CANCER GENE-2 PROTEIN-RELATED"/>
    <property type="match status" value="1"/>
</dbReference>
<dbReference type="EMBL" id="CM026432">
    <property type="protein sequence ID" value="KAG0556030.1"/>
    <property type="molecule type" value="Genomic_DNA"/>
</dbReference>
<dbReference type="SUPFAM" id="SSF53474">
    <property type="entry name" value="alpha/beta-Hydrolases"/>
    <property type="match status" value="1"/>
</dbReference>
<keyword evidence="3" id="KW-1185">Reference proteome</keyword>
<evidence type="ECO:0000313" key="2">
    <source>
        <dbReference type="EMBL" id="KAG0556031.1"/>
    </source>
</evidence>
<evidence type="ECO:0000259" key="1">
    <source>
        <dbReference type="Pfam" id="PF03959"/>
    </source>
</evidence>
<dbReference type="EMBL" id="CM026432">
    <property type="protein sequence ID" value="KAG0556031.1"/>
    <property type="molecule type" value="Genomic_DNA"/>
</dbReference>
<dbReference type="FunFam" id="3.40.50.1820:FF:000843">
    <property type="entry name" value="Predicted protein"/>
    <property type="match status" value="1"/>
</dbReference>
<dbReference type="Pfam" id="PF03959">
    <property type="entry name" value="FSH1"/>
    <property type="match status" value="1"/>
</dbReference>
<protein>
    <recommendedName>
        <fullName evidence="1">Serine hydrolase domain-containing protein</fullName>
    </recommendedName>
</protein>
<dbReference type="AlphaFoldDB" id="A0A8T0GA80"/>
<dbReference type="PANTHER" id="PTHR22778:SF51">
    <property type="entry name" value="DIHYDROFOLATE REDUCTASE"/>
    <property type="match status" value="1"/>
</dbReference>
<dbReference type="Proteomes" id="UP000822688">
    <property type="component" value="Chromosome 11"/>
</dbReference>
<dbReference type="Gene3D" id="3.40.50.1820">
    <property type="entry name" value="alpha/beta hydrolase"/>
    <property type="match status" value="1"/>
</dbReference>
<dbReference type="EMBL" id="CM026432">
    <property type="protein sequence ID" value="KAG0556029.1"/>
    <property type="molecule type" value="Genomic_DNA"/>
</dbReference>
<accession>A0A8T0GA80</accession>
<dbReference type="InterPro" id="IPR029058">
    <property type="entry name" value="AB_hydrolase_fold"/>
</dbReference>
<reference evidence="2 3" key="1">
    <citation type="submission" date="2020-06" db="EMBL/GenBank/DDBJ databases">
        <title>WGS assembly of Ceratodon purpureus strain R40.</title>
        <authorList>
            <person name="Carey S.B."/>
            <person name="Jenkins J."/>
            <person name="Shu S."/>
            <person name="Lovell J.T."/>
            <person name="Sreedasyam A."/>
            <person name="Maumus F."/>
            <person name="Tiley G.P."/>
            <person name="Fernandez-Pozo N."/>
            <person name="Barry K."/>
            <person name="Chen C."/>
            <person name="Wang M."/>
            <person name="Lipzen A."/>
            <person name="Daum C."/>
            <person name="Saski C.A."/>
            <person name="Payton A.C."/>
            <person name="Mcbreen J.C."/>
            <person name="Conrad R.E."/>
            <person name="Kollar L.M."/>
            <person name="Olsson S."/>
            <person name="Huttunen S."/>
            <person name="Landis J.B."/>
            <person name="Wickett N.J."/>
            <person name="Johnson M.G."/>
            <person name="Rensing S.A."/>
            <person name="Grimwood J."/>
            <person name="Schmutz J."/>
            <person name="Mcdaniel S.F."/>
        </authorList>
    </citation>
    <scope>NUCLEOTIDE SEQUENCE [LARGE SCALE GENOMIC DNA]</scope>
    <source>
        <strain evidence="2 3">R40</strain>
    </source>
</reference>
<dbReference type="InterPro" id="IPR005645">
    <property type="entry name" value="FSH-like_dom"/>
</dbReference>
<comment type="caution">
    <text evidence="2">The sequence shown here is derived from an EMBL/GenBank/DDBJ whole genome shotgun (WGS) entry which is preliminary data.</text>
</comment>
<proteinExistence type="predicted"/>
<name>A0A8T0GA80_CERPU</name>
<gene>
    <name evidence="2" type="ORF">KC19_11G020000</name>
</gene>